<comment type="caution">
    <text evidence="4">The sequence shown here is derived from an EMBL/GenBank/DDBJ whole genome shotgun (WGS) entry which is preliminary data.</text>
</comment>
<feature type="compositionally biased region" description="Acidic residues" evidence="1">
    <location>
        <begin position="65"/>
        <end position="85"/>
    </location>
</feature>
<dbReference type="Proteomes" id="UP001054889">
    <property type="component" value="Unassembled WGS sequence"/>
</dbReference>
<organism evidence="4 5">
    <name type="scientific">Eleusine coracana subsp. coracana</name>
    <dbReference type="NCBI Taxonomy" id="191504"/>
    <lineage>
        <taxon>Eukaryota</taxon>
        <taxon>Viridiplantae</taxon>
        <taxon>Streptophyta</taxon>
        <taxon>Embryophyta</taxon>
        <taxon>Tracheophyta</taxon>
        <taxon>Spermatophyta</taxon>
        <taxon>Magnoliopsida</taxon>
        <taxon>Liliopsida</taxon>
        <taxon>Poales</taxon>
        <taxon>Poaceae</taxon>
        <taxon>PACMAD clade</taxon>
        <taxon>Chloridoideae</taxon>
        <taxon>Cynodonteae</taxon>
        <taxon>Eleusininae</taxon>
        <taxon>Eleusine</taxon>
    </lineage>
</organism>
<proteinExistence type="predicted"/>
<dbReference type="EMBL" id="BQKI01000022">
    <property type="protein sequence ID" value="GJN12257.1"/>
    <property type="molecule type" value="Genomic_DNA"/>
</dbReference>
<keyword evidence="5" id="KW-1185">Reference proteome</keyword>
<sequence length="254" mass="27650">MARVMQTARPDDAATEENLPSTVVDTTTSEGDSEAEFAKSLEDNLTAAPEGLSVAHGQEPSREVEDNEEEDNEEEDEEEEDDEEGGGDRDFAPRGVGKVAIDTQGQGSSHRVRSSGPVDKDLEDVDVDISVLLPTDDSDLPKGQKGKGKDHEGSRPRTFIFGHSHLDAPKLYRLAELGCFPSRGARLAGQEVTPCPAEDEAMVFEDHFTVGLRFPCSAFVKDVLSRFNMQLHHISPSGMAMLSKFAWGVLSYQG</sequence>
<evidence type="ECO:0000256" key="1">
    <source>
        <dbReference type="SAM" id="MobiDB-lite"/>
    </source>
</evidence>
<gene>
    <name evidence="4" type="primary">ga30519</name>
    <name evidence="3" type="synonym">ga30485</name>
    <name evidence="3" type="ORF">PR202_ga30485</name>
    <name evidence="4" type="ORF">PR202_ga30519</name>
</gene>
<dbReference type="InterPro" id="IPR007321">
    <property type="entry name" value="Transposase_28"/>
</dbReference>
<feature type="compositionally biased region" description="Basic and acidic residues" evidence="1">
    <location>
        <begin position="139"/>
        <end position="155"/>
    </location>
</feature>
<dbReference type="AlphaFoldDB" id="A0AAV5DP15"/>
<dbReference type="Pfam" id="PF04195">
    <property type="entry name" value="Transposase_28"/>
    <property type="match status" value="1"/>
</dbReference>
<evidence type="ECO:0000259" key="2">
    <source>
        <dbReference type="Pfam" id="PF04195"/>
    </source>
</evidence>
<accession>A0AAV5DP15</accession>
<evidence type="ECO:0000313" key="4">
    <source>
        <dbReference type="EMBL" id="GJN12257.1"/>
    </source>
</evidence>
<dbReference type="EMBL" id="BQKI01000022">
    <property type="protein sequence ID" value="GJN12227.1"/>
    <property type="molecule type" value="Genomic_DNA"/>
</dbReference>
<name>A0AAV5DP15_ELECO</name>
<reference evidence="4" key="1">
    <citation type="journal article" date="2018" name="DNA Res.">
        <title>Multiple hybrid de novo genome assembly of finger millet, an orphan allotetraploid crop.</title>
        <authorList>
            <person name="Hatakeyama M."/>
            <person name="Aluri S."/>
            <person name="Balachadran M.T."/>
            <person name="Sivarajan S.R."/>
            <person name="Patrignani A."/>
            <person name="Gruter S."/>
            <person name="Poveda L."/>
            <person name="Shimizu-Inatsugi R."/>
            <person name="Baeten J."/>
            <person name="Francoijs K.J."/>
            <person name="Nataraja K.N."/>
            <person name="Reddy Y.A.N."/>
            <person name="Phadnis S."/>
            <person name="Ravikumar R.L."/>
            <person name="Schlapbach R."/>
            <person name="Sreeman S.M."/>
            <person name="Shimizu K.K."/>
        </authorList>
    </citation>
    <scope>NUCLEOTIDE SEQUENCE</scope>
</reference>
<evidence type="ECO:0000313" key="5">
    <source>
        <dbReference type="Proteomes" id="UP001054889"/>
    </source>
</evidence>
<reference evidence="4" key="2">
    <citation type="submission" date="2021-12" db="EMBL/GenBank/DDBJ databases">
        <title>Resequencing data analysis of finger millet.</title>
        <authorList>
            <person name="Hatakeyama M."/>
            <person name="Aluri S."/>
            <person name="Balachadran M.T."/>
            <person name="Sivarajan S.R."/>
            <person name="Poveda L."/>
            <person name="Shimizu-Inatsugi R."/>
            <person name="Schlapbach R."/>
            <person name="Sreeman S.M."/>
            <person name="Shimizu K.K."/>
        </authorList>
    </citation>
    <scope>NUCLEOTIDE SEQUENCE</scope>
</reference>
<protein>
    <recommendedName>
        <fullName evidence="2">Transposase (putative) gypsy type domain-containing protein</fullName>
    </recommendedName>
</protein>
<feature type="domain" description="Transposase (putative) gypsy type" evidence="2">
    <location>
        <begin position="203"/>
        <end position="246"/>
    </location>
</feature>
<feature type="region of interest" description="Disordered" evidence="1">
    <location>
        <begin position="1"/>
        <end position="157"/>
    </location>
</feature>
<evidence type="ECO:0000313" key="3">
    <source>
        <dbReference type="EMBL" id="GJN12227.1"/>
    </source>
</evidence>
<feature type="compositionally biased region" description="Polar residues" evidence="1">
    <location>
        <begin position="18"/>
        <end position="30"/>
    </location>
</feature>